<protein>
    <recommendedName>
        <fullName evidence="4">ATP/GTP-binding protein</fullName>
    </recommendedName>
</protein>
<organism evidence="2 3">
    <name type="scientific">Pseudosulfitobacter pseudonitzschiae</name>
    <dbReference type="NCBI Taxonomy" id="1402135"/>
    <lineage>
        <taxon>Bacteria</taxon>
        <taxon>Pseudomonadati</taxon>
        <taxon>Pseudomonadota</taxon>
        <taxon>Alphaproteobacteria</taxon>
        <taxon>Rhodobacterales</taxon>
        <taxon>Roseobacteraceae</taxon>
        <taxon>Pseudosulfitobacter</taxon>
    </lineage>
</organism>
<evidence type="ECO:0000256" key="1">
    <source>
        <dbReference type="SAM" id="SignalP"/>
    </source>
</evidence>
<evidence type="ECO:0000313" key="3">
    <source>
        <dbReference type="Proteomes" id="UP000809337"/>
    </source>
</evidence>
<dbReference type="SUPFAM" id="SSF63825">
    <property type="entry name" value="YWTD domain"/>
    <property type="match status" value="1"/>
</dbReference>
<dbReference type="InterPro" id="IPR011042">
    <property type="entry name" value="6-blade_b-propeller_TolB-like"/>
</dbReference>
<dbReference type="AlphaFoldDB" id="A0A9Q2RYJ1"/>
<evidence type="ECO:0008006" key="4">
    <source>
        <dbReference type="Google" id="ProtNLM"/>
    </source>
</evidence>
<dbReference type="Gene3D" id="2.120.10.30">
    <property type="entry name" value="TolB, C-terminal domain"/>
    <property type="match status" value="1"/>
</dbReference>
<evidence type="ECO:0000313" key="2">
    <source>
        <dbReference type="EMBL" id="MBM2356289.1"/>
    </source>
</evidence>
<feature type="chain" id="PRO_5040335031" description="ATP/GTP-binding protein" evidence="1">
    <location>
        <begin position="22"/>
        <end position="280"/>
    </location>
</feature>
<dbReference type="Proteomes" id="UP000809337">
    <property type="component" value="Unassembled WGS sequence"/>
</dbReference>
<gene>
    <name evidence="2" type="ORF">JQX14_17170</name>
</gene>
<accession>A0A9Q2RYJ1</accession>
<reference evidence="2" key="1">
    <citation type="submission" date="2021-01" db="EMBL/GenBank/DDBJ databases">
        <title>Diatom-associated Roseobacters Show Island Model of Population Structure.</title>
        <authorList>
            <person name="Qu L."/>
            <person name="Feng X."/>
            <person name="Chen Y."/>
            <person name="Li L."/>
            <person name="Wang X."/>
            <person name="Hu Z."/>
            <person name="Wang H."/>
            <person name="Luo H."/>
        </authorList>
    </citation>
    <scope>NUCLEOTIDE SEQUENCE</scope>
    <source>
        <strain evidence="2">SM26-45</strain>
    </source>
</reference>
<dbReference type="RefSeq" id="WP_231035136.1">
    <property type="nucleotide sequence ID" value="NZ_JAJNGX010000014.1"/>
</dbReference>
<keyword evidence="1" id="KW-0732">Signal</keyword>
<feature type="signal peptide" evidence="1">
    <location>
        <begin position="1"/>
        <end position="21"/>
    </location>
</feature>
<name>A0A9Q2RYJ1_9RHOB</name>
<sequence>MIKKSMLAGLALLLNTSAVLADENWTAGGFDMPESAVFDTARNRIILSTIIGNPGAADGQGSLVLLSPEGDVIDANWAEGLDAPKGMAIVGDMLLVADLTRLHEVDLATGEIRRSIAMPEAVFLNDVTSDGEVAFVSDMMTDSLWRYADGAFTLWLSDPQLAHPNGVFLDGDRLLVGSWGAGLRDDFTTETPGSLLSVSLDTKEISVIAPEIGNIDGITRIDEAILVSDWVTGGLFEIGRDGAAQQTAQFAPGLADISSDGSTLYLPMMLDGTLISRDYP</sequence>
<dbReference type="EMBL" id="JAFBWN010000014">
    <property type="protein sequence ID" value="MBM2356289.1"/>
    <property type="molecule type" value="Genomic_DNA"/>
</dbReference>
<proteinExistence type="predicted"/>
<comment type="caution">
    <text evidence="2">The sequence shown here is derived from an EMBL/GenBank/DDBJ whole genome shotgun (WGS) entry which is preliminary data.</text>
</comment>